<dbReference type="EMBL" id="CP036150">
    <property type="protein sequence ID" value="QEN08101.1"/>
    <property type="molecule type" value="Genomic_DNA"/>
</dbReference>
<feature type="domain" description="FecR protein" evidence="1">
    <location>
        <begin position="56"/>
        <end position="151"/>
    </location>
</feature>
<dbReference type="AlphaFoldDB" id="A0A5C1QKI5"/>
<keyword evidence="3" id="KW-1185">Reference proteome</keyword>
<dbReference type="PANTHER" id="PTHR38731">
    <property type="entry name" value="LIPL45-RELATED LIPOPROTEIN-RELATED"/>
    <property type="match status" value="1"/>
</dbReference>
<dbReference type="PANTHER" id="PTHR38731:SF1">
    <property type="entry name" value="FECR PROTEIN DOMAIN-CONTAINING PROTEIN"/>
    <property type="match status" value="1"/>
</dbReference>
<dbReference type="Gene3D" id="2.60.120.1440">
    <property type="match status" value="1"/>
</dbReference>
<sequence>MKWYPRLLLIVLFISSPLNISAENLLEYLEGDVVILRDNDRLEGDFGMELEQGDIVLTQNDSLAILDLEGGRILKMKENSSLKLENLSHNTRLELKKGGVFSRVDHIVNGRFEIRTESVVAGVRGTEFFVAFGKTENEASDIWLCVNDGTVEVAIAGSKDSVLVNEGEGINILGGKELTPPEAYEWTKDLNWNTDPEAGNVRDELDLLDAYSDSRNRNFF</sequence>
<accession>A0A5C1QKI5</accession>
<evidence type="ECO:0000259" key="1">
    <source>
        <dbReference type="Pfam" id="PF04773"/>
    </source>
</evidence>
<organism evidence="2 3">
    <name type="scientific">Oceanispirochaeta crateris</name>
    <dbReference type="NCBI Taxonomy" id="2518645"/>
    <lineage>
        <taxon>Bacteria</taxon>
        <taxon>Pseudomonadati</taxon>
        <taxon>Spirochaetota</taxon>
        <taxon>Spirochaetia</taxon>
        <taxon>Spirochaetales</taxon>
        <taxon>Spirochaetaceae</taxon>
        <taxon>Oceanispirochaeta</taxon>
    </lineage>
</organism>
<dbReference type="KEGG" id="ock:EXM22_08920"/>
<evidence type="ECO:0000313" key="2">
    <source>
        <dbReference type="EMBL" id="QEN08101.1"/>
    </source>
</evidence>
<reference evidence="2 3" key="1">
    <citation type="submission" date="2019-02" db="EMBL/GenBank/DDBJ databases">
        <title>Complete Genome Sequence and Methylome Analysis of free living Spirochaetas.</title>
        <authorList>
            <person name="Fomenkov A."/>
            <person name="Dubinina G."/>
            <person name="Leshcheva N."/>
            <person name="Mikheeva N."/>
            <person name="Grabovich M."/>
            <person name="Vincze T."/>
            <person name="Roberts R.J."/>
        </authorList>
    </citation>
    <scope>NUCLEOTIDE SEQUENCE [LARGE SCALE GENOMIC DNA]</scope>
    <source>
        <strain evidence="2 3">K2</strain>
    </source>
</reference>
<evidence type="ECO:0000313" key="3">
    <source>
        <dbReference type="Proteomes" id="UP000324209"/>
    </source>
</evidence>
<dbReference type="OrthoDB" id="369729at2"/>
<proteinExistence type="predicted"/>
<dbReference type="Proteomes" id="UP000324209">
    <property type="component" value="Chromosome"/>
</dbReference>
<protein>
    <recommendedName>
        <fullName evidence="1">FecR protein domain-containing protein</fullName>
    </recommendedName>
</protein>
<name>A0A5C1QKI5_9SPIO</name>
<dbReference type="InterPro" id="IPR006860">
    <property type="entry name" value="FecR"/>
</dbReference>
<dbReference type="RefSeq" id="WP_149486181.1">
    <property type="nucleotide sequence ID" value="NZ_CP036150.1"/>
</dbReference>
<gene>
    <name evidence="2" type="ORF">EXM22_08920</name>
</gene>
<dbReference type="Pfam" id="PF04773">
    <property type="entry name" value="FecR"/>
    <property type="match status" value="1"/>
</dbReference>